<name>Q1GX37_SPHAL</name>
<proteinExistence type="predicted"/>
<dbReference type="HOGENOM" id="CLU_365898_0_0_5"/>
<feature type="transmembrane region" description="Helical" evidence="1">
    <location>
        <begin position="74"/>
        <end position="98"/>
    </location>
</feature>
<feature type="transmembrane region" description="Helical" evidence="1">
    <location>
        <begin position="153"/>
        <end position="173"/>
    </location>
</feature>
<reference evidence="2 3" key="1">
    <citation type="journal article" date="2009" name="Proc. Natl. Acad. Sci. U.S.A.">
        <title>The genomic basis of trophic strategy in marine bacteria.</title>
        <authorList>
            <person name="Lauro F.M."/>
            <person name="McDougald D."/>
            <person name="Thomas T."/>
            <person name="Williams T.J."/>
            <person name="Egan S."/>
            <person name="Rice S."/>
            <person name="DeMaere M.Z."/>
            <person name="Ting L."/>
            <person name="Ertan H."/>
            <person name="Johnson J."/>
            <person name="Ferriera S."/>
            <person name="Lapidus A."/>
            <person name="Anderson I."/>
            <person name="Kyrpides N."/>
            <person name="Munk A.C."/>
            <person name="Detter C."/>
            <person name="Han C.S."/>
            <person name="Brown M.V."/>
            <person name="Robb F.T."/>
            <person name="Kjelleberg S."/>
            <person name="Cavicchioli R."/>
        </authorList>
    </citation>
    <scope>NUCLEOTIDE SEQUENCE [LARGE SCALE GENOMIC DNA]</scope>
    <source>
        <strain evidence="3">DSM 13593 / LMG 18877 / RB2256</strain>
    </source>
</reference>
<evidence type="ECO:0000313" key="2">
    <source>
        <dbReference type="EMBL" id="ABF51785.1"/>
    </source>
</evidence>
<feature type="transmembrane region" description="Helical" evidence="1">
    <location>
        <begin position="110"/>
        <end position="132"/>
    </location>
</feature>
<dbReference type="EMBL" id="CP000356">
    <property type="protein sequence ID" value="ABF51785.1"/>
    <property type="molecule type" value="Genomic_DNA"/>
</dbReference>
<keyword evidence="1" id="KW-1133">Transmembrane helix</keyword>
<feature type="transmembrane region" description="Helical" evidence="1">
    <location>
        <begin position="179"/>
        <end position="198"/>
    </location>
</feature>
<protein>
    <recommendedName>
        <fullName evidence="4">DUF2254 domain-containing protein</fullName>
    </recommendedName>
</protein>
<organism evidence="2 3">
    <name type="scientific">Sphingopyxis alaskensis (strain DSM 13593 / LMG 18877 / RB2256)</name>
    <name type="common">Sphingomonas alaskensis</name>
    <dbReference type="NCBI Taxonomy" id="317655"/>
    <lineage>
        <taxon>Bacteria</taxon>
        <taxon>Pseudomonadati</taxon>
        <taxon>Pseudomonadota</taxon>
        <taxon>Alphaproteobacteria</taxon>
        <taxon>Sphingomonadales</taxon>
        <taxon>Sphingomonadaceae</taxon>
        <taxon>Sphingopyxis</taxon>
    </lineage>
</organism>
<keyword evidence="1" id="KW-0812">Transmembrane</keyword>
<dbReference type="eggNOG" id="ENOG5033V20">
    <property type="taxonomic scope" value="Bacteria"/>
</dbReference>
<sequence>MAGLRWIFDRASGTPRVGYRSAMAGSVATLWKQLDIRSKGWPARLRGLIVVRTGHLAADARQSAGNHRGKIEGLGWLAVAAGAIFSVPPLQSLIAPLLGSEGVATLRDMIIAASGAMIGATAIVASFILFAMQVNVERLPYGLFHRFSSDARLLGGFAAAFMLSLGTMALAFIEDPGHSSAVVVAAILAVALILRLLLHAYRRSLRLIDPVSQLSMIEADAAAKLRRWDRRVRWLQPLLAEDPGPGEPAARREGMRLDVRRAAILEGSKGWDGPLRTAIGQAAAFSRQAAERGDLEVSAAALNSLLALNRAYVAVKGRSFHARTLLFENPQVTDGTINATLEELRRLRVAALAGLDEPHLEQLFKAHLGLVRAYLGIEYPGLNPSPSHALLAAHYLESAVEAVIPTQMTDTLMEGVKCLGDAARLFASAGHASAASSLFGKIAKIGVAGAMQRDGFPVAVVAIEQLASLQLSLFYGDGANHGYATRQLRSAIFTTATAMFALPDLPLASKQITALAPFFSGSDPRGFRSSLTSLVNALHEPGADAAMAAKVAHNIVEWADKLYVDVRALLKLAIEKRSQFVIDLIHWITGMSELLFFAAKAPATAHHDRSTLEKQAHFLIGSLTFIPRDPETAKWIEAFSLIDILFEFGSMASEREWLEGFDTAFDALLRWGFEAGAENTGWNTLDSALAALAALTIGEDAALQTRLIAAVQAAVAAEGAPAAPVRERAARFLRGRADHLHSSDFDTDAVNLALCADIPAARALLAEIAELLAPLLPPPPIPPAPAPPDG</sequence>
<gene>
    <name evidence="2" type="ordered locus">Sala_0059</name>
</gene>
<dbReference type="AlphaFoldDB" id="Q1GX37"/>
<evidence type="ECO:0000313" key="3">
    <source>
        <dbReference type="Proteomes" id="UP000006578"/>
    </source>
</evidence>
<evidence type="ECO:0000256" key="1">
    <source>
        <dbReference type="SAM" id="Phobius"/>
    </source>
</evidence>
<evidence type="ECO:0008006" key="4">
    <source>
        <dbReference type="Google" id="ProtNLM"/>
    </source>
</evidence>
<keyword evidence="3" id="KW-1185">Reference proteome</keyword>
<dbReference type="Proteomes" id="UP000006578">
    <property type="component" value="Chromosome"/>
</dbReference>
<dbReference type="KEGG" id="sal:Sala_0059"/>
<accession>Q1GX37</accession>
<keyword evidence="1" id="KW-0472">Membrane</keyword>